<dbReference type="SUPFAM" id="SSF52743">
    <property type="entry name" value="Subtilisin-like"/>
    <property type="match status" value="1"/>
</dbReference>
<dbReference type="OrthoDB" id="4803627at2759"/>
<name>A0A9Q0GD40_9ROSI</name>
<dbReference type="Pfam" id="PF00082">
    <property type="entry name" value="Peptidase_S8"/>
    <property type="match status" value="1"/>
</dbReference>
<gene>
    <name evidence="5" type="ORF">Tsubulata_011779</name>
</gene>
<evidence type="ECO:0000313" key="6">
    <source>
        <dbReference type="Proteomes" id="UP001141552"/>
    </source>
</evidence>
<reference evidence="5" key="2">
    <citation type="journal article" date="2023" name="Plants (Basel)">
        <title>Annotation of the Turnera subulata (Passifloraceae) Draft Genome Reveals the S-Locus Evolved after the Divergence of Turneroideae from Passifloroideae in a Stepwise Manner.</title>
        <authorList>
            <person name="Henning P.M."/>
            <person name="Roalson E.H."/>
            <person name="Mir W."/>
            <person name="McCubbin A.G."/>
            <person name="Shore J.S."/>
        </authorList>
    </citation>
    <scope>NUCLEOTIDE SEQUENCE</scope>
    <source>
        <strain evidence="5">F60SS</strain>
    </source>
</reference>
<dbReference type="Proteomes" id="UP001141552">
    <property type="component" value="Unassembled WGS sequence"/>
</dbReference>
<dbReference type="InterPro" id="IPR036852">
    <property type="entry name" value="Peptidase_S8/S53_dom_sf"/>
</dbReference>
<dbReference type="GO" id="GO:0004252">
    <property type="term" value="F:serine-type endopeptidase activity"/>
    <property type="evidence" value="ECO:0007669"/>
    <property type="project" value="InterPro"/>
</dbReference>
<organism evidence="5 6">
    <name type="scientific">Turnera subulata</name>
    <dbReference type="NCBI Taxonomy" id="218843"/>
    <lineage>
        <taxon>Eukaryota</taxon>
        <taxon>Viridiplantae</taxon>
        <taxon>Streptophyta</taxon>
        <taxon>Embryophyta</taxon>
        <taxon>Tracheophyta</taxon>
        <taxon>Spermatophyta</taxon>
        <taxon>Magnoliopsida</taxon>
        <taxon>eudicotyledons</taxon>
        <taxon>Gunneridae</taxon>
        <taxon>Pentapetalae</taxon>
        <taxon>rosids</taxon>
        <taxon>fabids</taxon>
        <taxon>Malpighiales</taxon>
        <taxon>Passifloraceae</taxon>
        <taxon>Turnera</taxon>
    </lineage>
</organism>
<evidence type="ECO:0000256" key="2">
    <source>
        <dbReference type="ARBA" id="ARBA00011073"/>
    </source>
</evidence>
<keyword evidence="6" id="KW-1185">Reference proteome</keyword>
<evidence type="ECO:0000259" key="4">
    <source>
        <dbReference type="Pfam" id="PF00082"/>
    </source>
</evidence>
<comment type="similarity">
    <text evidence="2">Belongs to the peptidase S8 family.</text>
</comment>
<feature type="domain" description="Peptidase S8/S53" evidence="4">
    <location>
        <begin position="2"/>
        <end position="72"/>
    </location>
</feature>
<dbReference type="PANTHER" id="PTHR10795">
    <property type="entry name" value="PROPROTEIN CONVERTASE SUBTILISIN/KEXIN"/>
    <property type="match status" value="1"/>
</dbReference>
<dbReference type="GO" id="GO:0005576">
    <property type="term" value="C:extracellular region"/>
    <property type="evidence" value="ECO:0007669"/>
    <property type="project" value="UniProtKB-SubCell"/>
</dbReference>
<comment type="caution">
    <text evidence="5">The sequence shown here is derived from an EMBL/GenBank/DDBJ whole genome shotgun (WGS) entry which is preliminary data.</text>
</comment>
<dbReference type="GO" id="GO:0006508">
    <property type="term" value="P:proteolysis"/>
    <property type="evidence" value="ECO:0007669"/>
    <property type="project" value="InterPro"/>
</dbReference>
<proteinExistence type="inferred from homology"/>
<keyword evidence="3" id="KW-0732">Signal</keyword>
<dbReference type="Gene3D" id="3.40.50.200">
    <property type="entry name" value="Peptidase S8/S53 domain"/>
    <property type="match status" value="1"/>
</dbReference>
<evidence type="ECO:0000313" key="5">
    <source>
        <dbReference type="EMBL" id="KAJ4847825.1"/>
    </source>
</evidence>
<accession>A0A9Q0GD40</accession>
<protein>
    <recommendedName>
        <fullName evidence="4">Peptidase S8/S53 domain-containing protein</fullName>
    </recommendedName>
</protein>
<dbReference type="EMBL" id="JAKUCV010001070">
    <property type="protein sequence ID" value="KAJ4847825.1"/>
    <property type="molecule type" value="Genomic_DNA"/>
</dbReference>
<dbReference type="InterPro" id="IPR000209">
    <property type="entry name" value="Peptidase_S8/S53_dom"/>
</dbReference>
<evidence type="ECO:0000256" key="3">
    <source>
        <dbReference type="ARBA" id="ARBA00022729"/>
    </source>
</evidence>
<comment type="subcellular location">
    <subcellularLocation>
        <location evidence="1">Secreted</location>
    </subcellularLocation>
</comment>
<evidence type="ECO:0000256" key="1">
    <source>
        <dbReference type="ARBA" id="ARBA00004613"/>
    </source>
</evidence>
<dbReference type="AlphaFoldDB" id="A0A9Q0GD40"/>
<sequence length="90" mass="9285">MQPDISAPGVDILAAFPPTASPTDSPNEKRSVKFCIASGTSVACPHVASVAAYVKASTTATTASMRRSIFMRFSGSRGSSASSRRPSGTF</sequence>
<dbReference type="InterPro" id="IPR045051">
    <property type="entry name" value="SBT"/>
</dbReference>
<reference evidence="5" key="1">
    <citation type="submission" date="2022-02" db="EMBL/GenBank/DDBJ databases">
        <authorList>
            <person name="Henning P.M."/>
            <person name="McCubbin A.G."/>
            <person name="Shore J.S."/>
        </authorList>
    </citation>
    <scope>NUCLEOTIDE SEQUENCE</scope>
    <source>
        <strain evidence="5">F60SS</strain>
        <tissue evidence="5">Leaves</tissue>
    </source>
</reference>